<dbReference type="GO" id="GO:0003700">
    <property type="term" value="F:DNA-binding transcription factor activity"/>
    <property type="evidence" value="ECO:0007669"/>
    <property type="project" value="InterPro"/>
</dbReference>
<dbReference type="PANTHER" id="PTHR30537:SF3">
    <property type="entry name" value="TRANSCRIPTIONAL REGULATORY PROTEIN"/>
    <property type="match status" value="1"/>
</dbReference>
<evidence type="ECO:0000256" key="1">
    <source>
        <dbReference type="ARBA" id="ARBA00009437"/>
    </source>
</evidence>
<dbReference type="InterPro" id="IPR036388">
    <property type="entry name" value="WH-like_DNA-bd_sf"/>
</dbReference>
<keyword evidence="3" id="KW-0238">DNA-binding</keyword>
<evidence type="ECO:0000259" key="5">
    <source>
        <dbReference type="PROSITE" id="PS50931"/>
    </source>
</evidence>
<evidence type="ECO:0000256" key="3">
    <source>
        <dbReference type="ARBA" id="ARBA00023125"/>
    </source>
</evidence>
<dbReference type="EMBL" id="NEVM01000002">
    <property type="protein sequence ID" value="OZI34290.1"/>
    <property type="molecule type" value="Genomic_DNA"/>
</dbReference>
<dbReference type="Pfam" id="PF03466">
    <property type="entry name" value="LysR_substrate"/>
    <property type="match status" value="1"/>
</dbReference>
<dbReference type="PANTHER" id="PTHR30537">
    <property type="entry name" value="HTH-TYPE TRANSCRIPTIONAL REGULATOR"/>
    <property type="match status" value="1"/>
</dbReference>
<dbReference type="InterPro" id="IPR036390">
    <property type="entry name" value="WH_DNA-bd_sf"/>
</dbReference>
<gene>
    <name evidence="6" type="ORF">CAL29_12170</name>
</gene>
<reference evidence="7" key="1">
    <citation type="submission" date="2017-05" db="EMBL/GenBank/DDBJ databases">
        <title>Complete and WGS of Bordetella genogroups.</title>
        <authorList>
            <person name="Spilker T."/>
            <person name="Lipuma J."/>
        </authorList>
    </citation>
    <scope>NUCLEOTIDE SEQUENCE [LARGE SCALE GENOMIC DNA]</scope>
    <source>
        <strain evidence="7">AU16122</strain>
    </source>
</reference>
<name>A0A261SBY1_9BORD</name>
<dbReference type="InterPro" id="IPR058163">
    <property type="entry name" value="LysR-type_TF_proteobact-type"/>
</dbReference>
<dbReference type="Gene3D" id="1.10.10.10">
    <property type="entry name" value="Winged helix-like DNA-binding domain superfamily/Winged helix DNA-binding domain"/>
    <property type="match status" value="1"/>
</dbReference>
<comment type="caution">
    <text evidence="6">The sequence shown here is derived from an EMBL/GenBank/DDBJ whole genome shotgun (WGS) entry which is preliminary data.</text>
</comment>
<keyword evidence="4" id="KW-0804">Transcription</keyword>
<dbReference type="PROSITE" id="PS50931">
    <property type="entry name" value="HTH_LYSR"/>
    <property type="match status" value="1"/>
</dbReference>
<dbReference type="OrthoDB" id="9072091at2"/>
<organism evidence="6 7">
    <name type="scientific">Bordetella genomosp. 10</name>
    <dbReference type="NCBI Taxonomy" id="1416804"/>
    <lineage>
        <taxon>Bacteria</taxon>
        <taxon>Pseudomonadati</taxon>
        <taxon>Pseudomonadota</taxon>
        <taxon>Betaproteobacteria</taxon>
        <taxon>Burkholderiales</taxon>
        <taxon>Alcaligenaceae</taxon>
        <taxon>Bordetella</taxon>
    </lineage>
</organism>
<dbReference type="InterPro" id="IPR000847">
    <property type="entry name" value="LysR_HTH_N"/>
</dbReference>
<dbReference type="AlphaFoldDB" id="A0A261SBY1"/>
<dbReference type="Gene3D" id="3.40.190.290">
    <property type="match status" value="1"/>
</dbReference>
<protein>
    <submittedName>
        <fullName evidence="6">LysR family transcriptional regulator</fullName>
    </submittedName>
</protein>
<dbReference type="SUPFAM" id="SSF46785">
    <property type="entry name" value="Winged helix' DNA-binding domain"/>
    <property type="match status" value="1"/>
</dbReference>
<sequence>MFDWENLRHFLAVGRAGTLSGAARALGVDHATVSRRLAALENEVQAPLVERLPRACRLTSTGMQVFEQAKAMETAAFAIERHARAGQTALKGRVSLSAPPALATHFLAARMADFQAAYPGIQLAVSSEARQVSLASGEADVAIRMVRPKGASNVARRIGRLPFALYASRRYPDLRDPSRWAFIGYEPQRGRLPLAQWINASAGQRAIRCQFSSTSDHLMAALSGCGVAALPCFLGDADRTLVRLESPAGPFCPELWLVTHRDLKRAKIVRAVIDYWSETFLNDPQLGLPAR</sequence>
<dbReference type="SUPFAM" id="SSF53850">
    <property type="entry name" value="Periplasmic binding protein-like II"/>
    <property type="match status" value="1"/>
</dbReference>
<proteinExistence type="inferred from homology"/>
<comment type="similarity">
    <text evidence="1">Belongs to the LysR transcriptional regulatory family.</text>
</comment>
<dbReference type="RefSeq" id="WP_094853289.1">
    <property type="nucleotide sequence ID" value="NZ_NEVM01000002.1"/>
</dbReference>
<accession>A0A261SBY1</accession>
<keyword evidence="7" id="KW-1185">Reference proteome</keyword>
<evidence type="ECO:0000313" key="7">
    <source>
        <dbReference type="Proteomes" id="UP000216020"/>
    </source>
</evidence>
<evidence type="ECO:0000256" key="2">
    <source>
        <dbReference type="ARBA" id="ARBA00023015"/>
    </source>
</evidence>
<dbReference type="Proteomes" id="UP000216020">
    <property type="component" value="Unassembled WGS sequence"/>
</dbReference>
<dbReference type="InterPro" id="IPR005119">
    <property type="entry name" value="LysR_subst-bd"/>
</dbReference>
<dbReference type="GO" id="GO:0006351">
    <property type="term" value="P:DNA-templated transcription"/>
    <property type="evidence" value="ECO:0007669"/>
    <property type="project" value="TreeGrafter"/>
</dbReference>
<keyword evidence="2" id="KW-0805">Transcription regulation</keyword>
<evidence type="ECO:0000313" key="6">
    <source>
        <dbReference type="EMBL" id="OZI34290.1"/>
    </source>
</evidence>
<dbReference type="Pfam" id="PF00126">
    <property type="entry name" value="HTH_1"/>
    <property type="match status" value="1"/>
</dbReference>
<dbReference type="GO" id="GO:0043565">
    <property type="term" value="F:sequence-specific DNA binding"/>
    <property type="evidence" value="ECO:0007669"/>
    <property type="project" value="TreeGrafter"/>
</dbReference>
<feature type="domain" description="HTH lysR-type" evidence="5">
    <location>
        <begin position="2"/>
        <end position="59"/>
    </location>
</feature>
<evidence type="ECO:0000256" key="4">
    <source>
        <dbReference type="ARBA" id="ARBA00023163"/>
    </source>
</evidence>